<dbReference type="Proteomes" id="UP000824533">
    <property type="component" value="Linkage Group LG21"/>
</dbReference>
<sequence>MVTLNIEDFGKYKNETVKKFTWTTSSDLSVVAISYGAIIQSIKVPDKYGVVKDIVLGFDDLDSYVIRNSPYLGAAIGRCANRIGGASFEIDGVTYKVERNAGQDHLHGGFLGFDKVNWQTTIDSTKVIFSYYSKDNDEGYPGDLVTNIIYEVKDDNTLSMEYIATTTKKTVVNLTNHSYFNLAGHDAGAANLYDHVVTINADKVTVTDANSIPTGETKSVGGTPYDLRRPIKLGEALAKNDELFDKNFCVNIYKSKEPVFVARVFHPSTGRSLEVHSDQPGVQFYTANYLPSPSAEALVGKRGVGYRRHGAFCLETQKYPNAINRKNFSTSLLKPGEVYRHRTLYTFGVEKSDPQVIAA</sequence>
<reference evidence="1 2" key="1">
    <citation type="journal article" date="2021" name="Front. Genet.">
        <title>Chromosome-Level Genome Assembly Reveals Significant Gene Expansion in the Toll and IMD Signaling Pathways of Dendrolimus kikuchii.</title>
        <authorList>
            <person name="Zhou J."/>
            <person name="Wu P."/>
            <person name="Xiong Z."/>
            <person name="Liu N."/>
            <person name="Zhao N."/>
            <person name="Ji M."/>
            <person name="Qiu Y."/>
            <person name="Yang B."/>
        </authorList>
    </citation>
    <scope>NUCLEOTIDE SEQUENCE [LARGE SCALE GENOMIC DNA]</scope>
    <source>
        <strain evidence="1">Ann1</strain>
    </source>
</reference>
<organism evidence="1 2">
    <name type="scientific">Dendrolimus kikuchii</name>
    <dbReference type="NCBI Taxonomy" id="765133"/>
    <lineage>
        <taxon>Eukaryota</taxon>
        <taxon>Metazoa</taxon>
        <taxon>Ecdysozoa</taxon>
        <taxon>Arthropoda</taxon>
        <taxon>Hexapoda</taxon>
        <taxon>Insecta</taxon>
        <taxon>Pterygota</taxon>
        <taxon>Neoptera</taxon>
        <taxon>Endopterygota</taxon>
        <taxon>Lepidoptera</taxon>
        <taxon>Glossata</taxon>
        <taxon>Ditrysia</taxon>
        <taxon>Bombycoidea</taxon>
        <taxon>Lasiocampidae</taxon>
        <taxon>Dendrolimus</taxon>
    </lineage>
</organism>
<evidence type="ECO:0000313" key="1">
    <source>
        <dbReference type="EMBL" id="KAJ0172572.1"/>
    </source>
</evidence>
<evidence type="ECO:0000313" key="2">
    <source>
        <dbReference type="Proteomes" id="UP000824533"/>
    </source>
</evidence>
<gene>
    <name evidence="1" type="ORF">K1T71_011711</name>
</gene>
<accession>A0ACC1CM70</accession>
<keyword evidence="2" id="KW-1185">Reference proteome</keyword>
<dbReference type="EMBL" id="CM034407">
    <property type="protein sequence ID" value="KAJ0172572.1"/>
    <property type="molecule type" value="Genomic_DNA"/>
</dbReference>
<protein>
    <submittedName>
        <fullName evidence="1">Uncharacterized protein</fullName>
    </submittedName>
</protein>
<proteinExistence type="predicted"/>
<comment type="caution">
    <text evidence="1">The sequence shown here is derived from an EMBL/GenBank/DDBJ whole genome shotgun (WGS) entry which is preliminary data.</text>
</comment>
<name>A0ACC1CM70_9NEOP</name>